<keyword evidence="2" id="KW-1185">Reference proteome</keyword>
<dbReference type="Pfam" id="PF22491">
    <property type="entry name" value="DUF6988"/>
    <property type="match status" value="1"/>
</dbReference>
<dbReference type="AlphaFoldDB" id="D7DII1"/>
<dbReference type="InterPro" id="IPR054257">
    <property type="entry name" value="DUF6988"/>
</dbReference>
<reference evidence="2" key="1">
    <citation type="submission" date="2010-05" db="EMBL/GenBank/DDBJ databases">
        <title>Complete sequence of Methylotenera sp. 301.</title>
        <authorList>
            <person name="Lucas S."/>
            <person name="Copeland A."/>
            <person name="Lapidus A."/>
            <person name="Cheng J.-F."/>
            <person name="Bruce D."/>
            <person name="Goodwin L."/>
            <person name="Pitluck S."/>
            <person name="Clum A."/>
            <person name="Land M."/>
            <person name="Hauser L."/>
            <person name="Kyrpides N."/>
            <person name="Ivanova N."/>
            <person name="Chistoservova L."/>
            <person name="Kalyuzhnaya M."/>
            <person name="Woyke T."/>
        </authorList>
    </citation>
    <scope>NUCLEOTIDE SEQUENCE [LARGE SCALE GENOMIC DNA]</scope>
    <source>
        <strain evidence="2">301</strain>
    </source>
</reference>
<dbReference type="HOGENOM" id="CLU_102873_1_0_4"/>
<dbReference type="Proteomes" id="UP000000383">
    <property type="component" value="Chromosome"/>
</dbReference>
<organism evidence="1 2">
    <name type="scientific">Methylotenera versatilis (strain 301)</name>
    <dbReference type="NCBI Taxonomy" id="666681"/>
    <lineage>
        <taxon>Bacteria</taxon>
        <taxon>Pseudomonadati</taxon>
        <taxon>Pseudomonadota</taxon>
        <taxon>Betaproteobacteria</taxon>
        <taxon>Nitrosomonadales</taxon>
        <taxon>Methylophilaceae</taxon>
        <taxon>Methylotenera</taxon>
    </lineage>
</organism>
<dbReference type="KEGG" id="meh:M301_1486"/>
<gene>
    <name evidence="1" type="ordered locus">M301_1486</name>
</gene>
<name>D7DII1_METV0</name>
<dbReference type="EMBL" id="CP002056">
    <property type="protein sequence ID" value="ADI29866.1"/>
    <property type="molecule type" value="Genomic_DNA"/>
</dbReference>
<dbReference type="eggNOG" id="ENOG50330H9">
    <property type="taxonomic scope" value="Bacteria"/>
</dbReference>
<reference evidence="1 2" key="2">
    <citation type="journal article" date="2011" name="J. Bacteriol.">
        <title>Genomes of three methylotrophs from a single niche uncover genetic and metabolic divergence of Methylophilaceae.</title>
        <authorList>
            <person name="Lapidus A."/>
            <person name="Clum A."/>
            <person name="Labutti K."/>
            <person name="Kaluzhnaya M.G."/>
            <person name="Lim S."/>
            <person name="Beck D.A."/>
            <person name="Glavina Del Rio T."/>
            <person name="Nolan M."/>
            <person name="Mavromatis K."/>
            <person name="Huntemann M."/>
            <person name="Lucas S."/>
            <person name="Lidstrom M.E."/>
            <person name="Ivanova N."/>
            <person name="Chistoserdova L."/>
        </authorList>
    </citation>
    <scope>NUCLEOTIDE SEQUENCE [LARGE SCALE GENOMIC DNA]</scope>
    <source>
        <strain evidence="1 2">301</strain>
    </source>
</reference>
<sequence length="198" mass="22248">MTVEQEYQRQVELAEWIDDNFKIELPADEKSLIAIGCFDITIEHHAAICVLIKAGIYASLFALLRSIFESCARGLFVNYSATDKEINLFKKDSLKIEFKELVSRIEQSIDANGSVLSQLHKSSWKFFNSFTHTGFQHITRRHKHGITGSVNYPEQEIIQALKSSGSLALISAGELAVLSGKQDLVNATLDKMLDYAKH</sequence>
<dbReference type="RefSeq" id="WP_013148178.1">
    <property type="nucleotide sequence ID" value="NC_014207.1"/>
</dbReference>
<dbReference type="STRING" id="666681.M301_1486"/>
<dbReference type="OrthoDB" id="8722161at2"/>
<protein>
    <submittedName>
        <fullName evidence="1">Uncharacterized protein</fullName>
    </submittedName>
</protein>
<proteinExistence type="predicted"/>
<accession>D7DII1</accession>
<evidence type="ECO:0000313" key="2">
    <source>
        <dbReference type="Proteomes" id="UP000000383"/>
    </source>
</evidence>
<evidence type="ECO:0000313" key="1">
    <source>
        <dbReference type="EMBL" id="ADI29866.1"/>
    </source>
</evidence>